<evidence type="ECO:0000256" key="1">
    <source>
        <dbReference type="ARBA" id="ARBA00005194"/>
    </source>
</evidence>
<sequence>MANEKTQSEGEIIDATEAMPAAYIHAVGVLNALGNDAASVASRLRSGDPTSLTQDATLLLQNERCFVGRVTAELPTLPTEFANFDCRNNRLALAALEQMRQPIDHAIARYGADRVGVVVGTSTSGIDRAEQLYRDVEDDFHYRQCEIGSLSIFIQRYLGLAGPAYTISTACSSSGRAVLSAQRLLASGLVDVVIVGGVDSLCRLTLNGFDSLDSLSRRRCRPLSADRDGISIGEGAALLLLSREPSPCAVLAVGDSSDAHHISAPCPQGSGAEVAMRKALEQARITASQLDYINLHGTATPLNDAMEAAAVYRLVEDRVPVGSTKQLIGHTLGAAAAQELVLCYLAMMDEQPYAPTHHWPEESVVDAALAPVRLATAESTAGRFYLSNSFAFGGNNISILLGRNEA</sequence>
<dbReference type="PROSITE" id="PS00606">
    <property type="entry name" value="KS3_1"/>
    <property type="match status" value="1"/>
</dbReference>
<dbReference type="InterPro" id="IPR020841">
    <property type="entry name" value="PKS_Beta-ketoAc_synthase_dom"/>
</dbReference>
<dbReference type="Gene3D" id="3.40.47.10">
    <property type="match status" value="1"/>
</dbReference>
<dbReference type="NCBIfam" id="NF006618">
    <property type="entry name" value="PRK09185.1"/>
    <property type="match status" value="1"/>
</dbReference>
<protein>
    <submittedName>
        <fullName evidence="6">3-oxoacyl-[acyl-carrier-protein] synthase-1</fullName>
    </submittedName>
</protein>
<evidence type="ECO:0000313" key="7">
    <source>
        <dbReference type="Proteomes" id="UP000275394"/>
    </source>
</evidence>
<accession>A0A3N2DPM1</accession>
<proteinExistence type="inferred from homology"/>
<evidence type="ECO:0000256" key="2">
    <source>
        <dbReference type="ARBA" id="ARBA00008467"/>
    </source>
</evidence>
<dbReference type="InterPro" id="IPR014031">
    <property type="entry name" value="Ketoacyl_synth_C"/>
</dbReference>
<evidence type="ECO:0000256" key="3">
    <source>
        <dbReference type="ARBA" id="ARBA00022679"/>
    </source>
</evidence>
<organism evidence="6 7">
    <name type="scientific">Sinobacterium caligoides</name>
    <dbReference type="NCBI Taxonomy" id="933926"/>
    <lineage>
        <taxon>Bacteria</taxon>
        <taxon>Pseudomonadati</taxon>
        <taxon>Pseudomonadota</taxon>
        <taxon>Gammaproteobacteria</taxon>
        <taxon>Cellvibrionales</taxon>
        <taxon>Spongiibacteraceae</taxon>
        <taxon>Sinobacterium</taxon>
    </lineage>
</organism>
<reference evidence="6 7" key="1">
    <citation type="submission" date="2018-11" db="EMBL/GenBank/DDBJ databases">
        <title>Genomic Encyclopedia of Type Strains, Phase IV (KMG-IV): sequencing the most valuable type-strain genomes for metagenomic binning, comparative biology and taxonomic classification.</title>
        <authorList>
            <person name="Goeker M."/>
        </authorList>
    </citation>
    <scope>NUCLEOTIDE SEQUENCE [LARGE SCALE GENOMIC DNA]</scope>
    <source>
        <strain evidence="6 7">DSM 100316</strain>
    </source>
</reference>
<comment type="similarity">
    <text evidence="2 4">Belongs to the thiolase-like superfamily. Beta-ketoacyl-ACP synthases family.</text>
</comment>
<dbReference type="PANTHER" id="PTHR11712">
    <property type="entry name" value="POLYKETIDE SYNTHASE-RELATED"/>
    <property type="match status" value="1"/>
</dbReference>
<dbReference type="InterPro" id="IPR000794">
    <property type="entry name" value="Beta-ketoacyl_synthase"/>
</dbReference>
<name>A0A3N2DPM1_9GAMM</name>
<dbReference type="InterPro" id="IPR014030">
    <property type="entry name" value="Ketoacyl_synth_N"/>
</dbReference>
<evidence type="ECO:0000313" key="6">
    <source>
        <dbReference type="EMBL" id="ROS01579.1"/>
    </source>
</evidence>
<dbReference type="UniPathway" id="UPA00094"/>
<dbReference type="GO" id="GO:0004315">
    <property type="term" value="F:3-oxoacyl-[acyl-carrier-protein] synthase activity"/>
    <property type="evidence" value="ECO:0007669"/>
    <property type="project" value="InterPro"/>
</dbReference>
<dbReference type="RefSeq" id="WP_211333638.1">
    <property type="nucleotide sequence ID" value="NZ_RKHR01000004.1"/>
</dbReference>
<dbReference type="GO" id="GO:0005829">
    <property type="term" value="C:cytosol"/>
    <property type="evidence" value="ECO:0007669"/>
    <property type="project" value="TreeGrafter"/>
</dbReference>
<dbReference type="Pfam" id="PF00109">
    <property type="entry name" value="ketoacyl-synt"/>
    <property type="match status" value="1"/>
</dbReference>
<dbReference type="PROSITE" id="PS52004">
    <property type="entry name" value="KS3_2"/>
    <property type="match status" value="1"/>
</dbReference>
<dbReference type="SUPFAM" id="SSF53901">
    <property type="entry name" value="Thiolase-like"/>
    <property type="match status" value="1"/>
</dbReference>
<dbReference type="InterPro" id="IPR016039">
    <property type="entry name" value="Thiolase-like"/>
</dbReference>
<evidence type="ECO:0000259" key="5">
    <source>
        <dbReference type="PROSITE" id="PS52004"/>
    </source>
</evidence>
<dbReference type="InterPro" id="IPR018201">
    <property type="entry name" value="Ketoacyl_synth_AS"/>
</dbReference>
<comment type="caution">
    <text evidence="6">The sequence shown here is derived from an EMBL/GenBank/DDBJ whole genome shotgun (WGS) entry which is preliminary data.</text>
</comment>
<dbReference type="Pfam" id="PF02801">
    <property type="entry name" value="Ketoacyl-synt_C"/>
    <property type="match status" value="1"/>
</dbReference>
<dbReference type="GO" id="GO:0006633">
    <property type="term" value="P:fatty acid biosynthetic process"/>
    <property type="evidence" value="ECO:0007669"/>
    <property type="project" value="UniProtKB-UniPathway"/>
</dbReference>
<dbReference type="AlphaFoldDB" id="A0A3N2DPM1"/>
<dbReference type="SMART" id="SM00825">
    <property type="entry name" value="PKS_KS"/>
    <property type="match status" value="1"/>
</dbReference>
<dbReference type="Proteomes" id="UP000275394">
    <property type="component" value="Unassembled WGS sequence"/>
</dbReference>
<keyword evidence="7" id="KW-1185">Reference proteome</keyword>
<dbReference type="EMBL" id="RKHR01000004">
    <property type="protein sequence ID" value="ROS01579.1"/>
    <property type="molecule type" value="Genomic_DNA"/>
</dbReference>
<evidence type="ECO:0000256" key="4">
    <source>
        <dbReference type="RuleBase" id="RU003694"/>
    </source>
</evidence>
<dbReference type="PANTHER" id="PTHR11712:SF320">
    <property type="entry name" value="BETA-KETOACYL SYNTHASE"/>
    <property type="match status" value="1"/>
</dbReference>
<comment type="pathway">
    <text evidence="1">Lipid metabolism; fatty acid biosynthesis.</text>
</comment>
<feature type="domain" description="Ketosynthase family 3 (KS3)" evidence="5">
    <location>
        <begin position="1"/>
        <end position="403"/>
    </location>
</feature>
<keyword evidence="3 4" id="KW-0808">Transferase</keyword>
<gene>
    <name evidence="6" type="ORF">EDC56_2021</name>
</gene>
<dbReference type="CDD" id="cd00834">
    <property type="entry name" value="KAS_I_II"/>
    <property type="match status" value="1"/>
</dbReference>